<dbReference type="InterPro" id="IPR050742">
    <property type="entry name" value="Helicase_Restrict-Modif_Enz"/>
</dbReference>
<dbReference type="InterPro" id="IPR045572">
    <property type="entry name" value="RE_endonuc_C"/>
</dbReference>
<dbReference type="InterPro" id="IPR006935">
    <property type="entry name" value="Helicase/UvrB_N"/>
</dbReference>
<accession>A0AA46AHA3</accession>
<feature type="domain" description="Helicase/UvrB N-terminal" evidence="1">
    <location>
        <begin position="87"/>
        <end position="254"/>
    </location>
</feature>
<dbReference type="PANTHER" id="PTHR47396:SF1">
    <property type="entry name" value="ATP-DEPENDENT HELICASE IRC3-RELATED"/>
    <property type="match status" value="1"/>
</dbReference>
<reference evidence="3" key="1">
    <citation type="submission" date="2017-05" db="EMBL/GenBank/DDBJ databases">
        <authorList>
            <person name="Varghese N."/>
            <person name="Submissions S."/>
        </authorList>
    </citation>
    <scope>NUCLEOTIDE SEQUENCE</scope>
    <source>
        <strain evidence="3">Su22</strain>
    </source>
</reference>
<dbReference type="SUPFAM" id="SSF52540">
    <property type="entry name" value="P-loop containing nucleoside triphosphate hydrolases"/>
    <property type="match status" value="2"/>
</dbReference>
<dbReference type="GO" id="GO:0015668">
    <property type="term" value="F:type III site-specific deoxyribonuclease activity"/>
    <property type="evidence" value="ECO:0007669"/>
    <property type="project" value="InterPro"/>
</dbReference>
<gene>
    <name evidence="3" type="ORF">SAMN06296020_10179</name>
</gene>
<evidence type="ECO:0000259" key="2">
    <source>
        <dbReference type="Pfam" id="PF19778"/>
    </source>
</evidence>
<comment type="caution">
    <text evidence="3">The sequence shown here is derived from an EMBL/GenBank/DDBJ whole genome shotgun (WGS) entry which is preliminary data.</text>
</comment>
<dbReference type="Pfam" id="PF19778">
    <property type="entry name" value="RE_endonuc"/>
    <property type="match status" value="1"/>
</dbReference>
<dbReference type="GO" id="GO:0005524">
    <property type="term" value="F:ATP binding"/>
    <property type="evidence" value="ECO:0007669"/>
    <property type="project" value="InterPro"/>
</dbReference>
<protein>
    <submittedName>
        <fullName evidence="3">Type III restriction enzyme</fullName>
    </submittedName>
</protein>
<sequence>MKLQFDSKLDFQKQAVASVVDLFRGQTPNHTVFTVTTQTQQVGLLDTQNGVGNRLELDEEEILKNLQEVQLRNGLPQSLRLPAIDYNFDVEMETGTGKTYVYLRTMMELNKNYGFSKFIIVVPSLAIKEGVYKSLQITYDHFRELYDNVVYNYYIYDSSKLEQVRSFAVSDNIEIMVINIDAFRKSFSDPDKVNKANIIHRENDRMNGMRPIELIQETNPFVIIDEPQSVDTTPKAKEAIKSLNPLCTLRYSATHVDKHHLVYKLDAIDSFELELVKQIEVAGLEAREQHNQAYLKLVSVDNKKSPIKAKIEMDVQDNKGAVKRKVVTVGAGDDLQEKAGGREIYENYVVNEINCEPGNEFLDFTSQETVLRLDKPVGHVDALFLKEQQIRKTIEEHLDKELLLNKQGIKVLSLFFIDKVANYRYYDEQGNPQKGIYAQLFEKHYKELILQPKYATLVEKIDVETPAEEVHDGYFSADKKGRVKDTTGKTQDDETAYNLIMKKKEALLSFHTKLRFIFSHSTLREGWDNPNVFQICTLNDTKSEVKKRQEIGRGLRLCVDQQGQRKHGFSINTLTVMANESYEQFAEALQKEYEAEEGIRFGVIEKHTFANITMDKALKAKGYIGQEASEEIVKYFQAQGYIDSNGKVQDALKKAIKEKDISLPEAYVPVKEAVMALSKKICGSLNIKNNSDKRKVELNKQVFLDPEFKTLWDKVKYKTTYSVDFDTDELIEEGCRAMQKELSITSPKLVYTKARLEINVGGVQDYEVDRSSVSVKEIDTALPDIIAYLQNATNLTRKTIVKLLVDSKTLHLFKKNPQQYMEQAAQIITAKMRSMIVDGIKYTKIGEDAYYAQELFEEEELTGYLKKNMLASQKSVFQYVVYDSDVEESFATSFENNNRVKLYAKLPNWFKIPTPLGSYNPDWALLIEKDGTDKLYFVVETKGSILEEKLRPMERSKIECGRKHFEAINHDVAFTAADNFEAFIEDV</sequence>
<evidence type="ECO:0000313" key="4">
    <source>
        <dbReference type="Proteomes" id="UP001158066"/>
    </source>
</evidence>
<dbReference type="Proteomes" id="UP001158066">
    <property type="component" value="Unassembled WGS sequence"/>
</dbReference>
<dbReference type="AlphaFoldDB" id="A0AA46AHA3"/>
<dbReference type="Pfam" id="PF04851">
    <property type="entry name" value="ResIII"/>
    <property type="match status" value="1"/>
</dbReference>
<dbReference type="GO" id="GO:0003677">
    <property type="term" value="F:DNA binding"/>
    <property type="evidence" value="ECO:0007669"/>
    <property type="project" value="InterPro"/>
</dbReference>
<dbReference type="Gene3D" id="3.40.50.300">
    <property type="entry name" value="P-loop containing nucleotide triphosphate hydrolases"/>
    <property type="match status" value="2"/>
</dbReference>
<dbReference type="InterPro" id="IPR027417">
    <property type="entry name" value="P-loop_NTPase"/>
</dbReference>
<dbReference type="EMBL" id="FXUF01000001">
    <property type="protein sequence ID" value="SMP38282.1"/>
    <property type="molecule type" value="Genomic_DNA"/>
</dbReference>
<dbReference type="RefSeq" id="WP_283407444.1">
    <property type="nucleotide sequence ID" value="NZ_FXUF01000001.1"/>
</dbReference>
<proteinExistence type="predicted"/>
<dbReference type="PANTHER" id="PTHR47396">
    <property type="entry name" value="TYPE I RESTRICTION ENZYME ECOKI R PROTEIN"/>
    <property type="match status" value="1"/>
</dbReference>
<evidence type="ECO:0000313" key="3">
    <source>
        <dbReference type="EMBL" id="SMP38282.1"/>
    </source>
</evidence>
<evidence type="ECO:0000259" key="1">
    <source>
        <dbReference type="Pfam" id="PF04851"/>
    </source>
</evidence>
<organism evidence="3 4">
    <name type="scientific">Anoxynatronum buryatiense</name>
    <dbReference type="NCBI Taxonomy" id="489973"/>
    <lineage>
        <taxon>Bacteria</taxon>
        <taxon>Bacillati</taxon>
        <taxon>Bacillota</taxon>
        <taxon>Clostridia</taxon>
        <taxon>Eubacteriales</taxon>
        <taxon>Clostridiaceae</taxon>
        <taxon>Anoxynatronum</taxon>
    </lineage>
</organism>
<dbReference type="GO" id="GO:0005829">
    <property type="term" value="C:cytosol"/>
    <property type="evidence" value="ECO:0007669"/>
    <property type="project" value="TreeGrafter"/>
</dbReference>
<feature type="domain" description="Type III restriction enzyme C-terminal endonuclease" evidence="2">
    <location>
        <begin position="873"/>
        <end position="977"/>
    </location>
</feature>
<keyword evidence="4" id="KW-1185">Reference proteome</keyword>
<name>A0AA46AHA3_9CLOT</name>